<keyword evidence="5 9" id="KW-0812">Transmembrane</keyword>
<feature type="transmembrane region" description="Helical" evidence="9">
    <location>
        <begin position="567"/>
        <end position="587"/>
    </location>
</feature>
<dbReference type="Pfam" id="PF13231">
    <property type="entry name" value="PMT_2"/>
    <property type="match status" value="1"/>
</dbReference>
<feature type="domain" description="Putative mannosyltransferase YkcA/B-like C-terminal" evidence="11">
    <location>
        <begin position="627"/>
        <end position="712"/>
    </location>
</feature>
<feature type="domain" description="Glycosyltransferase RgtA/B/C/D-like" evidence="10">
    <location>
        <begin position="74"/>
        <end position="232"/>
    </location>
</feature>
<feature type="transmembrane region" description="Helical" evidence="9">
    <location>
        <begin position="215"/>
        <end position="235"/>
    </location>
</feature>
<feature type="transmembrane region" description="Helical" evidence="9">
    <location>
        <begin position="80"/>
        <end position="99"/>
    </location>
</feature>
<evidence type="ECO:0000256" key="2">
    <source>
        <dbReference type="ARBA" id="ARBA00022475"/>
    </source>
</evidence>
<feature type="transmembrane region" description="Helical" evidence="9">
    <location>
        <begin position="539"/>
        <end position="560"/>
    </location>
</feature>
<evidence type="ECO:0000256" key="5">
    <source>
        <dbReference type="ARBA" id="ARBA00022692"/>
    </source>
</evidence>
<dbReference type="GO" id="GO:0010041">
    <property type="term" value="P:response to iron(III) ion"/>
    <property type="evidence" value="ECO:0007669"/>
    <property type="project" value="TreeGrafter"/>
</dbReference>
<evidence type="ECO:0000256" key="7">
    <source>
        <dbReference type="ARBA" id="ARBA00023136"/>
    </source>
</evidence>
<accession>A0A078KRQ2</accession>
<organism evidence="12 13">
    <name type="scientific">[Clostridium] cellulosi</name>
    <dbReference type="NCBI Taxonomy" id="29343"/>
    <lineage>
        <taxon>Bacteria</taxon>
        <taxon>Bacillati</taxon>
        <taxon>Bacillota</taxon>
        <taxon>Clostridia</taxon>
        <taxon>Eubacteriales</taxon>
        <taxon>Oscillospiraceae</taxon>
        <taxon>Oscillospiraceae incertae sedis</taxon>
    </lineage>
</organism>
<keyword evidence="13" id="KW-1185">Reference proteome</keyword>
<evidence type="ECO:0000256" key="6">
    <source>
        <dbReference type="ARBA" id="ARBA00022989"/>
    </source>
</evidence>
<gene>
    <name evidence="12" type="ORF">CCDG5_1976</name>
</gene>
<feature type="transmembrane region" description="Helical" evidence="9">
    <location>
        <begin position="513"/>
        <end position="533"/>
    </location>
</feature>
<dbReference type="OrthoDB" id="9810398at2"/>
<evidence type="ECO:0000313" key="13">
    <source>
        <dbReference type="Proteomes" id="UP000032431"/>
    </source>
</evidence>
<evidence type="ECO:0000256" key="9">
    <source>
        <dbReference type="SAM" id="Phobius"/>
    </source>
</evidence>
<proteinExistence type="predicted"/>
<dbReference type="EMBL" id="LM995447">
    <property type="protein sequence ID" value="CDZ25068.1"/>
    <property type="molecule type" value="Genomic_DNA"/>
</dbReference>
<feature type="region of interest" description="Disordered" evidence="8">
    <location>
        <begin position="290"/>
        <end position="406"/>
    </location>
</feature>
<dbReference type="InterPro" id="IPR056785">
    <property type="entry name" value="YkcA/B-like_C"/>
</dbReference>
<evidence type="ECO:0000259" key="11">
    <source>
        <dbReference type="Pfam" id="PF24878"/>
    </source>
</evidence>
<dbReference type="PANTHER" id="PTHR33908:SF3">
    <property type="entry name" value="UNDECAPRENYL PHOSPHATE-ALPHA-4-AMINO-4-DEOXY-L-ARABINOSE ARABINOSYL TRANSFERASE"/>
    <property type="match status" value="1"/>
</dbReference>
<keyword evidence="6 9" id="KW-1133">Transmembrane helix</keyword>
<keyword evidence="2" id="KW-1003">Cell membrane</keyword>
<evidence type="ECO:0000313" key="12">
    <source>
        <dbReference type="EMBL" id="CDZ25068.1"/>
    </source>
</evidence>
<feature type="transmembrane region" description="Helical" evidence="9">
    <location>
        <begin position="454"/>
        <end position="473"/>
    </location>
</feature>
<dbReference type="HOGENOM" id="CLU_007261_1_0_9"/>
<name>A0A078KRQ2_9FIRM</name>
<dbReference type="KEGG" id="ccel:CCDG5_1976"/>
<dbReference type="Pfam" id="PF24878">
    <property type="entry name" value="YkcB_C"/>
    <property type="match status" value="1"/>
</dbReference>
<feature type="transmembrane region" description="Helical" evidence="9">
    <location>
        <begin position="119"/>
        <end position="141"/>
    </location>
</feature>
<keyword evidence="4" id="KW-0808">Transferase</keyword>
<feature type="transmembrane region" description="Helical" evidence="9">
    <location>
        <begin position="479"/>
        <end position="501"/>
    </location>
</feature>
<feature type="transmembrane region" description="Helical" evidence="9">
    <location>
        <begin position="16"/>
        <end position="36"/>
    </location>
</feature>
<dbReference type="STRING" id="29343.CCDG5_1976"/>
<evidence type="ECO:0000256" key="8">
    <source>
        <dbReference type="SAM" id="MobiDB-lite"/>
    </source>
</evidence>
<feature type="transmembrane region" description="Helical" evidence="9">
    <location>
        <begin position="423"/>
        <end position="442"/>
    </location>
</feature>
<dbReference type="GO" id="GO:0009103">
    <property type="term" value="P:lipopolysaccharide biosynthetic process"/>
    <property type="evidence" value="ECO:0007669"/>
    <property type="project" value="UniProtKB-ARBA"/>
</dbReference>
<feature type="transmembrane region" description="Helical" evidence="9">
    <location>
        <begin position="170"/>
        <end position="186"/>
    </location>
</feature>
<evidence type="ECO:0000256" key="3">
    <source>
        <dbReference type="ARBA" id="ARBA00022676"/>
    </source>
</evidence>
<feature type="transmembrane region" description="Helical" evidence="9">
    <location>
        <begin position="192"/>
        <end position="208"/>
    </location>
</feature>
<sequence>MKNVYKTAARFFKRRWHIIALVLISVLSFGLNFFAISKNGVGNTYYAAAIKSMTQSFKNFFFVSFDPAGMVSVDKPPLGLWIQALFVLIFGYHGWAMMLPQALAGTGSCLLIYFLTKKYFGRAAGLLSALIFAVTPAVVVVSRNNTMDMQLIFFLLVTVWFFFKSIEKSKWRYLFIAAVFVGLAFNIKMLQAYTILPAFAIVYLIFSKQKFLKRLLAGLTATAIMAAVSFAWAIVVDLYPSSSRPYVDSSTNNTVLNLIIGHNGLERIYGQGAGMGVGIFRDGAGRNDGGTLPIMPGQRQYGGRTLPAIPWKGQYDGNTPPAQDEDNGSAQDNKSAQRQGNNNFRPAPGQNKGHAGTADSNGAGSTRDAGDNANGPRQQFDGGFTRNRPDGSGKVMGDNGRNGGNNGNDIGTASIIRLWNSSLYGQASWLLIFSLFGLAAFISKSSLKKPTLKLVVLTLWYIWLVTMFVFFSFAGFYHQYYLCMLAPQIAVLSGAGFVGMFRYFKYRKGIKQILLPVSLAATLAVELYHVWSYSALRAWLIPIMAVSGTAALILMAIYLLKPRRPMQALISIFTMVSLLAAPVYWSLTPVMYVPNATMPYAGPELAFRGGMGGGAVQNNTENPQSSLEKYLVKNYKPGSYLVVAQRASDVAQLIIDTGLPAVAYGGFLGSDNSLSVSKLKQLVAEGKVTYFLVSRFGGGRGNSELISYVEQNAVKVDASEYGGTSGFGIGSELYCFKTTGK</sequence>
<dbReference type="PATRIC" id="fig|29343.3.peg.2077"/>
<dbReference type="GO" id="GO:0005886">
    <property type="term" value="C:plasma membrane"/>
    <property type="evidence" value="ECO:0007669"/>
    <property type="project" value="UniProtKB-SubCell"/>
</dbReference>
<evidence type="ECO:0000256" key="1">
    <source>
        <dbReference type="ARBA" id="ARBA00004651"/>
    </source>
</evidence>
<feature type="compositionally biased region" description="Polar residues" evidence="8">
    <location>
        <begin position="328"/>
        <end position="344"/>
    </location>
</feature>
<evidence type="ECO:0000259" key="10">
    <source>
        <dbReference type="Pfam" id="PF13231"/>
    </source>
</evidence>
<dbReference type="InterPro" id="IPR050297">
    <property type="entry name" value="LipidA_mod_glycosyltrf_83"/>
</dbReference>
<reference evidence="13" key="1">
    <citation type="submission" date="2014-07" db="EMBL/GenBank/DDBJ databases">
        <authorList>
            <person name="Wibberg D."/>
        </authorList>
    </citation>
    <scope>NUCLEOTIDE SEQUENCE [LARGE SCALE GENOMIC DNA]</scope>
    <source>
        <strain evidence="13">DG5</strain>
    </source>
</reference>
<protein>
    <submittedName>
        <fullName evidence="12">Putative membrane protein</fullName>
    </submittedName>
</protein>
<keyword evidence="3" id="KW-0328">Glycosyltransferase</keyword>
<comment type="subcellular location">
    <subcellularLocation>
        <location evidence="1">Cell membrane</location>
        <topology evidence="1">Multi-pass membrane protein</topology>
    </subcellularLocation>
</comment>
<dbReference type="AlphaFoldDB" id="A0A078KRQ2"/>
<dbReference type="GO" id="GO:0016763">
    <property type="term" value="F:pentosyltransferase activity"/>
    <property type="evidence" value="ECO:0007669"/>
    <property type="project" value="TreeGrafter"/>
</dbReference>
<keyword evidence="7 9" id="KW-0472">Membrane</keyword>
<dbReference type="Proteomes" id="UP000032431">
    <property type="component" value="Chromosome I"/>
</dbReference>
<dbReference type="PANTHER" id="PTHR33908">
    <property type="entry name" value="MANNOSYLTRANSFERASE YKCB-RELATED"/>
    <property type="match status" value="1"/>
</dbReference>
<evidence type="ECO:0000256" key="4">
    <source>
        <dbReference type="ARBA" id="ARBA00022679"/>
    </source>
</evidence>
<feature type="transmembrane region" description="Helical" evidence="9">
    <location>
        <begin position="147"/>
        <end position="163"/>
    </location>
</feature>
<dbReference type="InterPro" id="IPR038731">
    <property type="entry name" value="RgtA/B/C-like"/>
</dbReference>